<name>A0A1H8Y7F5_9PSEU</name>
<evidence type="ECO:0000313" key="1">
    <source>
        <dbReference type="EMBL" id="SEP47931.1"/>
    </source>
</evidence>
<reference evidence="2" key="1">
    <citation type="submission" date="2016-10" db="EMBL/GenBank/DDBJ databases">
        <authorList>
            <person name="Varghese N."/>
            <person name="Submissions S."/>
        </authorList>
    </citation>
    <scope>NUCLEOTIDE SEQUENCE [LARGE SCALE GENOMIC DNA]</scope>
    <source>
        <strain evidence="2">DSM 44993</strain>
    </source>
</reference>
<dbReference type="RefSeq" id="WP_091620475.1">
    <property type="nucleotide sequence ID" value="NZ_FOEF01000011.1"/>
</dbReference>
<accession>A0A1H8Y7F5</accession>
<dbReference type="EMBL" id="FOEF01000011">
    <property type="protein sequence ID" value="SEP47931.1"/>
    <property type="molecule type" value="Genomic_DNA"/>
</dbReference>
<dbReference type="Proteomes" id="UP000198582">
    <property type="component" value="Unassembled WGS sequence"/>
</dbReference>
<proteinExistence type="predicted"/>
<organism evidence="1 2">
    <name type="scientific">Amycolatopsis saalfeldensis</name>
    <dbReference type="NCBI Taxonomy" id="394193"/>
    <lineage>
        <taxon>Bacteria</taxon>
        <taxon>Bacillati</taxon>
        <taxon>Actinomycetota</taxon>
        <taxon>Actinomycetes</taxon>
        <taxon>Pseudonocardiales</taxon>
        <taxon>Pseudonocardiaceae</taxon>
        <taxon>Amycolatopsis</taxon>
    </lineage>
</organism>
<dbReference type="OrthoDB" id="5192770at2"/>
<gene>
    <name evidence="1" type="ORF">SAMN04489732_111251</name>
</gene>
<dbReference type="AlphaFoldDB" id="A0A1H8Y7F5"/>
<protein>
    <submittedName>
        <fullName evidence="1">Uncharacterized protein</fullName>
    </submittedName>
</protein>
<keyword evidence="2" id="KW-1185">Reference proteome</keyword>
<evidence type="ECO:0000313" key="2">
    <source>
        <dbReference type="Proteomes" id="UP000198582"/>
    </source>
</evidence>
<dbReference type="STRING" id="394193.SAMN04489732_111251"/>
<sequence length="75" mass="8387">MTDRSVRFFGGPLDGRVQELADAEPAPGTLVRHIHLHGGPKIETLYELGMTENGWEYRVRSTSHSESEPEPDGLR</sequence>